<dbReference type="RefSeq" id="WP_226394344.1">
    <property type="nucleotide sequence ID" value="NZ_JADCKL010000002.1"/>
</dbReference>
<protein>
    <submittedName>
        <fullName evidence="1">Uncharacterized protein</fullName>
    </submittedName>
</protein>
<dbReference type="EMBL" id="JADCKL010000002">
    <property type="protein sequence ID" value="MBE5062482.1"/>
    <property type="molecule type" value="Genomic_DNA"/>
</dbReference>
<evidence type="ECO:0000313" key="2">
    <source>
        <dbReference type="Proteomes" id="UP000758652"/>
    </source>
</evidence>
<reference evidence="1 2" key="1">
    <citation type="submission" date="2020-10" db="EMBL/GenBank/DDBJ databases">
        <title>ChiBAC.</title>
        <authorList>
            <person name="Zenner C."/>
            <person name="Hitch T.C.A."/>
            <person name="Clavel T."/>
        </authorList>
    </citation>
    <scope>NUCLEOTIDE SEQUENCE [LARGE SCALE GENOMIC DNA]</scope>
    <source>
        <strain evidence="1 2">DSM 108991</strain>
    </source>
</reference>
<accession>A0ABR9RHN8</accession>
<keyword evidence="2" id="KW-1185">Reference proteome</keyword>
<proteinExistence type="predicted"/>
<name>A0ABR9RHN8_9FIRM</name>
<dbReference type="Proteomes" id="UP000758652">
    <property type="component" value="Unassembled WGS sequence"/>
</dbReference>
<gene>
    <name evidence="1" type="ORF">INF30_04290</name>
</gene>
<organism evidence="1 2">
    <name type="scientific">Claveliimonas monacensis</name>
    <dbReference type="NCBI Taxonomy" id="2779351"/>
    <lineage>
        <taxon>Bacteria</taxon>
        <taxon>Bacillati</taxon>
        <taxon>Bacillota</taxon>
        <taxon>Clostridia</taxon>
        <taxon>Lachnospirales</taxon>
        <taxon>Lachnospiraceae</taxon>
        <taxon>Claveliimonas</taxon>
    </lineage>
</organism>
<comment type="caution">
    <text evidence="1">The sequence shown here is derived from an EMBL/GenBank/DDBJ whole genome shotgun (WGS) entry which is preliminary data.</text>
</comment>
<sequence>MSYIAGMDIHEVLKAYSQAERNFAEYFRKYMIRPLEKWPVVLRSGSGEMTEEERSEYTAYAIRFFEAVLDMSQLFFECWPEPDFEKFVNHKLLCHYRYLKRRRIFLPRDLQKKVFEMSMKQ</sequence>
<evidence type="ECO:0000313" key="1">
    <source>
        <dbReference type="EMBL" id="MBE5062482.1"/>
    </source>
</evidence>